<keyword evidence="2" id="KW-0285">Flavoprotein</keyword>
<comment type="cofactor">
    <cofactor evidence="1">
        <name>FMN</name>
        <dbReference type="ChEBI" id="CHEBI:58210"/>
    </cofactor>
</comment>
<dbReference type="AlphaFoldDB" id="A0A0A0F1Q2"/>
<evidence type="ECO:0000313" key="7">
    <source>
        <dbReference type="EMBL" id="KGM57096.1"/>
    </source>
</evidence>
<evidence type="ECO:0000259" key="6">
    <source>
        <dbReference type="Pfam" id="PF00724"/>
    </source>
</evidence>
<keyword evidence="3" id="KW-0288">FMN</keyword>
<dbReference type="InterPro" id="IPR044152">
    <property type="entry name" value="YqjM-like"/>
</dbReference>
<keyword evidence="5" id="KW-0560">Oxidoreductase</keyword>
<proteinExistence type="predicted"/>
<gene>
    <name evidence="7" type="ORF">N799_13895</name>
</gene>
<dbReference type="SUPFAM" id="SSF51395">
    <property type="entry name" value="FMN-linked oxidoreductases"/>
    <property type="match status" value="1"/>
</dbReference>
<keyword evidence="8" id="KW-1185">Reference proteome</keyword>
<dbReference type="CDD" id="cd02932">
    <property type="entry name" value="OYE_YqiM_FMN"/>
    <property type="match status" value="1"/>
</dbReference>
<evidence type="ECO:0000256" key="2">
    <source>
        <dbReference type="ARBA" id="ARBA00022630"/>
    </source>
</evidence>
<reference evidence="7 8" key="1">
    <citation type="journal article" date="2015" name="Stand. Genomic Sci.">
        <title>Genomic information of the arsenic-resistant bacterium Lysobacter arseniciresistens type strain ZS79(T) and comparison of Lysobacter draft genomes.</title>
        <authorList>
            <person name="Liu L."/>
            <person name="Zhang S."/>
            <person name="Luo M."/>
            <person name="Wang G."/>
        </authorList>
    </citation>
    <scope>NUCLEOTIDE SEQUENCE [LARGE SCALE GENOMIC DNA]</scope>
    <source>
        <strain evidence="7 8">ZS79</strain>
    </source>
</reference>
<dbReference type="GO" id="GO:0010181">
    <property type="term" value="F:FMN binding"/>
    <property type="evidence" value="ECO:0007669"/>
    <property type="project" value="InterPro"/>
</dbReference>
<evidence type="ECO:0000313" key="8">
    <source>
        <dbReference type="Proteomes" id="UP000029989"/>
    </source>
</evidence>
<feature type="domain" description="NADH:flavin oxidoreductase/NADH oxidase N-terminal" evidence="6">
    <location>
        <begin position="4"/>
        <end position="339"/>
    </location>
</feature>
<dbReference type="STRING" id="913325.N799_13895"/>
<dbReference type="Proteomes" id="UP000029989">
    <property type="component" value="Unassembled WGS sequence"/>
</dbReference>
<dbReference type="Gene3D" id="3.20.20.70">
    <property type="entry name" value="Aldolase class I"/>
    <property type="match status" value="1"/>
</dbReference>
<name>A0A0A0F1Q2_9GAMM</name>
<dbReference type="PANTHER" id="PTHR43303">
    <property type="entry name" value="NADPH DEHYDROGENASE C23G7.10C-RELATED"/>
    <property type="match status" value="1"/>
</dbReference>
<dbReference type="GO" id="GO:0050661">
    <property type="term" value="F:NADP binding"/>
    <property type="evidence" value="ECO:0007669"/>
    <property type="project" value="InterPro"/>
</dbReference>
<accession>A0A0A0F1Q2</accession>
<evidence type="ECO:0000256" key="5">
    <source>
        <dbReference type="ARBA" id="ARBA00023002"/>
    </source>
</evidence>
<protein>
    <submittedName>
        <fullName evidence="7">Oxidoreductase</fullName>
    </submittedName>
</protein>
<dbReference type="GO" id="GO:0003959">
    <property type="term" value="F:NADPH dehydrogenase activity"/>
    <property type="evidence" value="ECO:0007669"/>
    <property type="project" value="InterPro"/>
</dbReference>
<keyword evidence="4" id="KW-0521">NADP</keyword>
<dbReference type="InterPro" id="IPR013785">
    <property type="entry name" value="Aldolase_TIM"/>
</dbReference>
<dbReference type="EMBL" id="AVPT01000005">
    <property type="protein sequence ID" value="KGM57096.1"/>
    <property type="molecule type" value="Genomic_DNA"/>
</dbReference>
<dbReference type="OrthoDB" id="8523426at2"/>
<sequence>MSRLFQPLVQRGVTFRNRLAVSPMCQYSARDGLPDDWHLVHLGSRAVGGAATVIAEATAVSPEGRISPADTGLWNESQTNAWMRINRFIAEQGAVPAVQLAHAGRKASTDAPWRGGGAVGPEDGGWTPVAPSAVAFDERSPVPEALDAAGIEQVVEDFAAATRRALDAGFQMVEIHAAHGYLLHEFLSPLSNRRTDRYGGDFEHRIRLLLEVVDAVRTAWPERLPLWLRISATDWVDGGWDIEQSLALAGRLKDRGVDLVDVSSGGSVPNAKIPLQPGYQVPFACRIRREAGIATGAVGLLTDPAQVERIVADGEADMVLLARELLRDPYFPRRAAHTLGAGITTPPQYGRAW</sequence>
<organism evidence="7 8">
    <name type="scientific">Lysobacter arseniciresistens ZS79</name>
    <dbReference type="NCBI Taxonomy" id="913325"/>
    <lineage>
        <taxon>Bacteria</taxon>
        <taxon>Pseudomonadati</taxon>
        <taxon>Pseudomonadota</taxon>
        <taxon>Gammaproteobacteria</taxon>
        <taxon>Lysobacterales</taxon>
        <taxon>Lysobacteraceae</taxon>
        <taxon>Novilysobacter</taxon>
    </lineage>
</organism>
<dbReference type="RefSeq" id="WP_036208395.1">
    <property type="nucleotide sequence ID" value="NZ_AVPT01000005.1"/>
</dbReference>
<evidence type="ECO:0000256" key="1">
    <source>
        <dbReference type="ARBA" id="ARBA00001917"/>
    </source>
</evidence>
<dbReference type="Pfam" id="PF00724">
    <property type="entry name" value="Oxidored_FMN"/>
    <property type="match status" value="1"/>
</dbReference>
<evidence type="ECO:0000256" key="4">
    <source>
        <dbReference type="ARBA" id="ARBA00022857"/>
    </source>
</evidence>
<dbReference type="InterPro" id="IPR001155">
    <property type="entry name" value="OxRdtase_FMN_N"/>
</dbReference>
<comment type="caution">
    <text evidence="7">The sequence shown here is derived from an EMBL/GenBank/DDBJ whole genome shotgun (WGS) entry which is preliminary data.</text>
</comment>
<evidence type="ECO:0000256" key="3">
    <source>
        <dbReference type="ARBA" id="ARBA00022643"/>
    </source>
</evidence>
<dbReference type="PANTHER" id="PTHR43303:SF4">
    <property type="entry name" value="NADPH DEHYDROGENASE C23G7.10C-RELATED"/>
    <property type="match status" value="1"/>
</dbReference>
<dbReference type="eggNOG" id="COG1902">
    <property type="taxonomic scope" value="Bacteria"/>
</dbReference>